<reference evidence="5" key="1">
    <citation type="submission" date="2020-05" db="EMBL/GenBank/DDBJ databases">
        <authorList>
            <person name="Chiriac C."/>
            <person name="Salcher M."/>
            <person name="Ghai R."/>
            <person name="Kavagutti S V."/>
        </authorList>
    </citation>
    <scope>NUCLEOTIDE SEQUENCE</scope>
</reference>
<dbReference type="EMBL" id="CAEZSF010000220">
    <property type="protein sequence ID" value="CAB4552816.1"/>
    <property type="molecule type" value="Genomic_DNA"/>
</dbReference>
<dbReference type="NCBIfam" id="NF005760">
    <property type="entry name" value="PRK07586.1"/>
    <property type="match status" value="1"/>
</dbReference>
<dbReference type="GO" id="GO:0050660">
    <property type="term" value="F:flavin adenine dinucleotide binding"/>
    <property type="evidence" value="ECO:0007669"/>
    <property type="project" value="TreeGrafter"/>
</dbReference>
<dbReference type="Pfam" id="PF02775">
    <property type="entry name" value="TPP_enzyme_C"/>
    <property type="match status" value="1"/>
</dbReference>
<protein>
    <submittedName>
        <fullName evidence="5">Unannotated protein</fullName>
    </submittedName>
</protein>
<dbReference type="InterPro" id="IPR029061">
    <property type="entry name" value="THDP-binding"/>
</dbReference>
<evidence type="ECO:0000256" key="1">
    <source>
        <dbReference type="ARBA" id="ARBA00007812"/>
    </source>
</evidence>
<dbReference type="InterPro" id="IPR012001">
    <property type="entry name" value="Thiamin_PyroP_enz_TPP-bd_dom"/>
</dbReference>
<sequence>MNGAQALIRTLVDAGVDTCFMNPGTSEMHFVAALDEVPEMHSVLALFEGVATGAADGYARMAGRPAAVLLHLGPGLGNGLANLHNARRGYTPVVNIVGDHATYHAQYDAPLQSDIESIAQGVSGWIRSADSTERLQSDAADAVAAAFGPPGQVATLILPADVCWLDSDGPAGPAARPQPRTVEASTLAQILEVVRSGEPTAFLLAGSSLMEAGLVAASRISESAEVRLIAETFPPRLQRGAGLPALDRLMYLAEFAQAQLAGLKHLVLVGAASPVSFFAYPEIASDLVPEGCTVHVLAKPGDDSTAALEELADMLGAPADSAVLAEPSRPELPSGPLNAESFAAAIGALLPEDVIVVDEGNTAGLFVAGFTAGAPRHDWLCLPGGAIGYGMPVATGAAVASPGRKVLNLQADGSAMYTFQALWTQVREGLDVITVILNNQSYAILNLELSRVGAHPGPKALEMLDLTNPLLDFVALAQGLGVVATRATTAEEFSEQLATAFATPGPHLIEAILPPTL</sequence>
<dbReference type="InterPro" id="IPR045229">
    <property type="entry name" value="TPP_enz"/>
</dbReference>
<feature type="domain" description="Thiamine pyrophosphate enzyme N-terminal TPP-binding" evidence="4">
    <location>
        <begin position="1"/>
        <end position="108"/>
    </location>
</feature>
<organism evidence="5">
    <name type="scientific">freshwater metagenome</name>
    <dbReference type="NCBI Taxonomy" id="449393"/>
    <lineage>
        <taxon>unclassified sequences</taxon>
        <taxon>metagenomes</taxon>
        <taxon>ecological metagenomes</taxon>
    </lineage>
</organism>
<dbReference type="GO" id="GO:0030976">
    <property type="term" value="F:thiamine pyrophosphate binding"/>
    <property type="evidence" value="ECO:0007669"/>
    <property type="project" value="InterPro"/>
</dbReference>
<comment type="similarity">
    <text evidence="1">Belongs to the TPP enzyme family.</text>
</comment>
<dbReference type="GO" id="GO:0003984">
    <property type="term" value="F:acetolactate synthase activity"/>
    <property type="evidence" value="ECO:0007669"/>
    <property type="project" value="TreeGrafter"/>
</dbReference>
<proteinExistence type="inferred from homology"/>
<dbReference type="CDD" id="cd02002">
    <property type="entry name" value="TPP_BFDC"/>
    <property type="match status" value="1"/>
</dbReference>
<evidence type="ECO:0000313" key="5">
    <source>
        <dbReference type="EMBL" id="CAB4552816.1"/>
    </source>
</evidence>
<dbReference type="CDD" id="cd07035">
    <property type="entry name" value="TPP_PYR_POX_like"/>
    <property type="match status" value="1"/>
</dbReference>
<dbReference type="EMBL" id="CAEZYU010000052">
    <property type="protein sequence ID" value="CAB4743823.1"/>
    <property type="molecule type" value="Genomic_DNA"/>
</dbReference>
<dbReference type="Gene3D" id="3.40.50.970">
    <property type="match status" value="2"/>
</dbReference>
<evidence type="ECO:0000313" key="6">
    <source>
        <dbReference type="EMBL" id="CAB4743823.1"/>
    </source>
</evidence>
<dbReference type="SUPFAM" id="SSF52518">
    <property type="entry name" value="Thiamin diphosphate-binding fold (THDP-binding)"/>
    <property type="match status" value="2"/>
</dbReference>
<name>A0A6J6CNF5_9ZZZZ</name>
<evidence type="ECO:0000256" key="2">
    <source>
        <dbReference type="ARBA" id="ARBA00023052"/>
    </source>
</evidence>
<dbReference type="PANTHER" id="PTHR18968">
    <property type="entry name" value="THIAMINE PYROPHOSPHATE ENZYMES"/>
    <property type="match status" value="1"/>
</dbReference>
<dbReference type="PANTHER" id="PTHR18968:SF86">
    <property type="entry name" value="ACETOLACTATE SYNTHASE LARGE SUBUNIT ILVX-RELATED"/>
    <property type="match status" value="1"/>
</dbReference>
<evidence type="ECO:0000259" key="3">
    <source>
        <dbReference type="Pfam" id="PF02775"/>
    </source>
</evidence>
<evidence type="ECO:0000259" key="4">
    <source>
        <dbReference type="Pfam" id="PF02776"/>
    </source>
</evidence>
<dbReference type="Pfam" id="PF02776">
    <property type="entry name" value="TPP_enzyme_N"/>
    <property type="match status" value="1"/>
</dbReference>
<gene>
    <name evidence="5" type="ORF">UFOPK1358_01733</name>
    <name evidence="6" type="ORF">UFOPK2766_01228</name>
</gene>
<feature type="domain" description="Thiamine pyrophosphate enzyme TPP-binding" evidence="3">
    <location>
        <begin position="380"/>
        <end position="510"/>
    </location>
</feature>
<dbReference type="InterPro" id="IPR011766">
    <property type="entry name" value="TPP_enzyme_TPP-bd"/>
</dbReference>
<accession>A0A6J6CNF5</accession>
<dbReference type="AlphaFoldDB" id="A0A6J6CNF5"/>
<keyword evidence="2" id="KW-0786">Thiamine pyrophosphate</keyword>